<dbReference type="AlphaFoldDB" id="A0A1W6KFM1"/>
<proteinExistence type="predicted"/>
<name>A0A1W6KFM1_9GAMM</name>
<dbReference type="RefSeq" id="WP_085682156.1">
    <property type="nucleotide sequence ID" value="NZ_CP020932.1"/>
</dbReference>
<accession>A0A1W6KFM1</accession>
<sequence length="145" mass="16673">MNINWPMVRSMPIQLWFNGFGRRKWQRDRQSRHLEQFAADIDAAKETVQAFGIDPVYHNPGMYLPHHVTPLQDAVKTLTKAGYLMTDKFGRVVGMDDRYLGEVKPNPVRKSDIEAQFRRNRFQVIYGTFGESADPVDAQQSSSGQ</sequence>
<evidence type="ECO:0000313" key="1">
    <source>
        <dbReference type="EMBL" id="ARM86193.1"/>
    </source>
</evidence>
<dbReference type="GeneID" id="77258075"/>
<organism evidence="1 2">
    <name type="scientific">Marinobacter salarius</name>
    <dbReference type="NCBI Taxonomy" id="1420917"/>
    <lineage>
        <taxon>Bacteria</taxon>
        <taxon>Pseudomonadati</taxon>
        <taxon>Pseudomonadota</taxon>
        <taxon>Gammaproteobacteria</taxon>
        <taxon>Pseudomonadales</taxon>
        <taxon>Marinobacteraceae</taxon>
        <taxon>Marinobacter</taxon>
    </lineage>
</organism>
<dbReference type="EMBL" id="CP020932">
    <property type="protein sequence ID" value="ARM86193.1"/>
    <property type="molecule type" value="Genomic_DNA"/>
</dbReference>
<reference evidence="1 2" key="1">
    <citation type="submission" date="2017-04" db="EMBL/GenBank/DDBJ databases">
        <title>Genome Sequence of Marinobacter salarius strain SMR5 Isolated from a culture of the Diatom Skeletonema marinoi.</title>
        <authorList>
            <person name="Topel M."/>
            <person name="Pinder M.I.M."/>
            <person name="Johansson O.N."/>
            <person name="Kourtchenko O."/>
            <person name="Godhe A."/>
            <person name="Clarke A.K."/>
        </authorList>
    </citation>
    <scope>NUCLEOTIDE SEQUENCE [LARGE SCALE GENOMIC DNA]</scope>
    <source>
        <strain evidence="1 2">SMR5</strain>
        <plasmid evidence="2">Plasmid psmr5</plasmid>
    </source>
</reference>
<evidence type="ECO:0000313" key="2">
    <source>
        <dbReference type="Proteomes" id="UP000193100"/>
    </source>
</evidence>
<protein>
    <submittedName>
        <fullName evidence="1">Uncharacterized protein</fullName>
    </submittedName>
</protein>
<gene>
    <name evidence="1" type="ORF">MARSALSMR5_04173</name>
</gene>
<keyword evidence="1" id="KW-0614">Plasmid</keyword>
<dbReference type="Proteomes" id="UP000193100">
    <property type="component" value="Plasmid pSMR5"/>
</dbReference>
<geneLocation type="plasmid" evidence="2">
    <name>psmr5</name>
</geneLocation>